<dbReference type="NCBIfam" id="TIGR00169">
    <property type="entry name" value="leuB"/>
    <property type="match status" value="1"/>
</dbReference>
<keyword evidence="10 14" id="KW-0560">Oxidoreductase</keyword>
<evidence type="ECO:0000256" key="15">
    <source>
        <dbReference type="RuleBase" id="RU004445"/>
    </source>
</evidence>
<name>A0A3R9WIY5_9BACT</name>
<evidence type="ECO:0000256" key="13">
    <source>
        <dbReference type="ARBA" id="ARBA00023304"/>
    </source>
</evidence>
<keyword evidence="7 14" id="KW-0028">Amino-acid biosynthesis</keyword>
<evidence type="ECO:0000256" key="8">
    <source>
        <dbReference type="ARBA" id="ARBA00022723"/>
    </source>
</evidence>
<evidence type="ECO:0000256" key="2">
    <source>
        <dbReference type="ARBA" id="ARBA00001936"/>
    </source>
</evidence>
<keyword evidence="11 14" id="KW-0520">NAD</keyword>
<gene>
    <name evidence="14" type="primary">leuB</name>
    <name evidence="17" type="ORF">EDE15_3858</name>
</gene>
<feature type="binding site" evidence="14">
    <location>
        <begin position="278"/>
        <end position="290"/>
    </location>
    <ligand>
        <name>NAD(+)</name>
        <dbReference type="ChEBI" id="CHEBI:57540"/>
    </ligand>
</feature>
<feature type="site" description="Important for catalysis" evidence="14">
    <location>
        <position position="141"/>
    </location>
</feature>
<feature type="binding site" evidence="14">
    <location>
        <position position="249"/>
    </location>
    <ligand>
        <name>Mg(2+)</name>
        <dbReference type="ChEBI" id="CHEBI:18420"/>
    </ligand>
</feature>
<evidence type="ECO:0000256" key="5">
    <source>
        <dbReference type="ARBA" id="ARBA00011738"/>
    </source>
</evidence>
<dbReference type="Proteomes" id="UP000269669">
    <property type="component" value="Unassembled WGS sequence"/>
</dbReference>
<dbReference type="AlphaFoldDB" id="A0A3R9WIY5"/>
<feature type="domain" description="Isopropylmalate dehydrogenase-like" evidence="16">
    <location>
        <begin position="4"/>
        <end position="352"/>
    </location>
</feature>
<keyword evidence="6 14" id="KW-0432">Leucine biosynthesis</keyword>
<accession>A0A3R9WIY5</accession>
<evidence type="ECO:0000256" key="6">
    <source>
        <dbReference type="ARBA" id="ARBA00022430"/>
    </source>
</evidence>
<dbReference type="HAMAP" id="MF_01033">
    <property type="entry name" value="LeuB_type1"/>
    <property type="match status" value="1"/>
</dbReference>
<dbReference type="PANTHER" id="PTHR42979:SF1">
    <property type="entry name" value="3-ISOPROPYLMALATE DEHYDROGENASE"/>
    <property type="match status" value="1"/>
</dbReference>
<evidence type="ECO:0000256" key="4">
    <source>
        <dbReference type="ARBA" id="ARBA00008319"/>
    </source>
</evidence>
<comment type="caution">
    <text evidence="14">Lacks conserved residue(s) required for the propagation of feature annotation.</text>
</comment>
<evidence type="ECO:0000256" key="1">
    <source>
        <dbReference type="ARBA" id="ARBA00000624"/>
    </source>
</evidence>
<dbReference type="EC" id="1.1.1.85" evidence="14"/>
<dbReference type="InterPro" id="IPR024084">
    <property type="entry name" value="IsoPropMal-DH-like_dom"/>
</dbReference>
<dbReference type="EMBL" id="RSDW01000001">
    <property type="protein sequence ID" value="RSL18296.1"/>
    <property type="molecule type" value="Genomic_DNA"/>
</dbReference>
<comment type="similarity">
    <text evidence="4 14">Belongs to the isocitrate and isopropylmalate dehydrogenases family. LeuB type 1 subfamily.</text>
</comment>
<reference evidence="17 18" key="1">
    <citation type="submission" date="2018-12" db="EMBL/GenBank/DDBJ databases">
        <title>Sequencing of bacterial isolates from soil warming experiment in Harvard Forest, Massachusetts, USA.</title>
        <authorList>
            <person name="Deangelis K."/>
        </authorList>
    </citation>
    <scope>NUCLEOTIDE SEQUENCE [LARGE SCALE GENOMIC DNA]</scope>
    <source>
        <strain evidence="17 18">EB153</strain>
    </source>
</reference>
<evidence type="ECO:0000256" key="10">
    <source>
        <dbReference type="ARBA" id="ARBA00023002"/>
    </source>
</evidence>
<evidence type="ECO:0000256" key="14">
    <source>
        <dbReference type="HAMAP-Rule" id="MF_01033"/>
    </source>
</evidence>
<dbReference type="Pfam" id="PF00180">
    <property type="entry name" value="Iso_dh"/>
    <property type="match status" value="1"/>
</dbReference>
<keyword evidence="14" id="KW-0963">Cytoplasm</keyword>
<evidence type="ECO:0000313" key="17">
    <source>
        <dbReference type="EMBL" id="RSL18296.1"/>
    </source>
</evidence>
<feature type="binding site" evidence="14">
    <location>
        <position position="221"/>
    </location>
    <ligand>
        <name>substrate</name>
    </ligand>
</feature>
<evidence type="ECO:0000259" key="16">
    <source>
        <dbReference type="SMART" id="SM01329"/>
    </source>
</evidence>
<evidence type="ECO:0000256" key="9">
    <source>
        <dbReference type="ARBA" id="ARBA00022842"/>
    </source>
</evidence>
<protein>
    <recommendedName>
        <fullName evidence="14">3-isopropylmalate dehydrogenase</fullName>
        <ecNumber evidence="14">1.1.1.85</ecNumber>
    </recommendedName>
    <alternativeName>
        <fullName evidence="14">3-IPM-DH</fullName>
    </alternativeName>
    <alternativeName>
        <fullName evidence="14">Beta-IPM dehydrogenase</fullName>
        <shortName evidence="14">IMDH</shortName>
    </alternativeName>
</protein>
<comment type="cofactor">
    <cofactor evidence="2">
        <name>Mn(2+)</name>
        <dbReference type="ChEBI" id="CHEBI:29035"/>
    </cofactor>
</comment>
<keyword evidence="8 14" id="KW-0479">Metal-binding</keyword>
<dbReference type="OrthoDB" id="9806254at2"/>
<sequence length="369" mass="39495">MRLKIAVLAGDGIGPEVTQQATNILRAVAELGGHDFTFVEGLIGGVAITKTGSPLPTTTLDAALDSDAVLLGAVGDNQFNALPPDKRPEAGLLQIRQALGGFANLRPSIAYAALATSSPLRPEVTKDVDILFVRELLGGLYFGAPRWWDRDSNEAINTMRYTRDEIVRVARVAFELASKRRKKVTSVDKANVLEVSQLWRATVTEVAKDYPVVTLEHQLVDSMAMHIMNIPRNFDVVLTENLFGDILSDEAGVITGSLGMLPSATIGGAVNLYEPVHGSAPDIAGTGKANPLGAILTAAMVLRHSANLEQDARAVEQAVHTVLNAGYRTADIARGQDPGQTPVTTQEMGKLVHQALTESIDRRQAMHAV</sequence>
<comment type="subcellular location">
    <subcellularLocation>
        <location evidence="14">Cytoplasm</location>
    </subcellularLocation>
</comment>
<dbReference type="InterPro" id="IPR004429">
    <property type="entry name" value="Isopropylmalate_DH"/>
</dbReference>
<evidence type="ECO:0000256" key="3">
    <source>
        <dbReference type="ARBA" id="ARBA00004762"/>
    </source>
</evidence>
<keyword evidence="12 14" id="KW-0464">Manganese</keyword>
<feature type="site" description="Important for catalysis" evidence="14">
    <location>
        <position position="189"/>
    </location>
</feature>
<dbReference type="InterPro" id="IPR019818">
    <property type="entry name" value="IsoCit/isopropylmalate_DH_CS"/>
</dbReference>
<dbReference type="GO" id="GO:0051287">
    <property type="term" value="F:NAD binding"/>
    <property type="evidence" value="ECO:0007669"/>
    <property type="project" value="InterPro"/>
</dbReference>
<dbReference type="SUPFAM" id="SSF53659">
    <property type="entry name" value="Isocitrate/Isopropylmalate dehydrogenase-like"/>
    <property type="match status" value="1"/>
</dbReference>
<dbReference type="UniPathway" id="UPA00048">
    <property type="reaction ID" value="UER00072"/>
</dbReference>
<dbReference type="PANTHER" id="PTHR42979">
    <property type="entry name" value="3-ISOPROPYLMALATE DEHYDROGENASE"/>
    <property type="match status" value="1"/>
</dbReference>
<comment type="function">
    <text evidence="14 15">Catalyzes the oxidation of 3-carboxy-2-hydroxy-4-methylpentanoate (3-isopropylmalate) to 3-carboxy-4-methyl-2-oxopentanoate. The product decarboxylates to 4-methyl-2 oxopentanoate.</text>
</comment>
<keyword evidence="18" id="KW-1185">Reference proteome</keyword>
<proteinExistence type="inferred from homology"/>
<feature type="binding site" evidence="14">
    <location>
        <position position="106"/>
    </location>
    <ligand>
        <name>substrate</name>
    </ligand>
</feature>
<organism evidence="17 18">
    <name type="scientific">Edaphobacter aggregans</name>
    <dbReference type="NCBI Taxonomy" id="570835"/>
    <lineage>
        <taxon>Bacteria</taxon>
        <taxon>Pseudomonadati</taxon>
        <taxon>Acidobacteriota</taxon>
        <taxon>Terriglobia</taxon>
        <taxon>Terriglobales</taxon>
        <taxon>Acidobacteriaceae</taxon>
        <taxon>Edaphobacter</taxon>
    </lineage>
</organism>
<comment type="caution">
    <text evidence="17">The sequence shown here is derived from an EMBL/GenBank/DDBJ whole genome shotgun (WGS) entry which is preliminary data.</text>
</comment>
<dbReference type="GO" id="GO:0005829">
    <property type="term" value="C:cytosol"/>
    <property type="evidence" value="ECO:0007669"/>
    <property type="project" value="TreeGrafter"/>
</dbReference>
<keyword evidence="13 14" id="KW-0100">Branched-chain amino acid biosynthesis</keyword>
<dbReference type="GO" id="GO:0003862">
    <property type="term" value="F:3-isopropylmalate dehydrogenase activity"/>
    <property type="evidence" value="ECO:0007669"/>
    <property type="project" value="UniProtKB-UniRule"/>
</dbReference>
<dbReference type="GO" id="GO:0000287">
    <property type="term" value="F:magnesium ion binding"/>
    <property type="evidence" value="ECO:0007669"/>
    <property type="project" value="InterPro"/>
</dbReference>
<dbReference type="Gene3D" id="3.40.718.10">
    <property type="entry name" value="Isopropylmalate Dehydrogenase"/>
    <property type="match status" value="1"/>
</dbReference>
<evidence type="ECO:0000256" key="7">
    <source>
        <dbReference type="ARBA" id="ARBA00022605"/>
    </source>
</evidence>
<evidence type="ECO:0000313" key="18">
    <source>
        <dbReference type="Proteomes" id="UP000269669"/>
    </source>
</evidence>
<dbReference type="PROSITE" id="PS00470">
    <property type="entry name" value="IDH_IMDH"/>
    <property type="match status" value="1"/>
</dbReference>
<dbReference type="RefSeq" id="WP_125486677.1">
    <property type="nucleotide sequence ID" value="NZ_RSDW01000001.1"/>
</dbReference>
<comment type="cofactor">
    <cofactor evidence="14 15">
        <name>Mg(2+)</name>
        <dbReference type="ChEBI" id="CHEBI:18420"/>
    </cofactor>
    <cofactor evidence="14 15">
        <name>Mn(2+)</name>
        <dbReference type="ChEBI" id="CHEBI:29035"/>
    </cofactor>
    <text evidence="14 15">Binds 1 Mg(2+) or Mn(2+) ion per subunit.</text>
</comment>
<dbReference type="SMART" id="SM01329">
    <property type="entry name" value="Iso_dh"/>
    <property type="match status" value="1"/>
</dbReference>
<feature type="binding site" evidence="14">
    <location>
        <position position="221"/>
    </location>
    <ligand>
        <name>Mg(2+)</name>
        <dbReference type="ChEBI" id="CHEBI:18420"/>
    </ligand>
</feature>
<evidence type="ECO:0000256" key="11">
    <source>
        <dbReference type="ARBA" id="ARBA00023027"/>
    </source>
</evidence>
<evidence type="ECO:0000256" key="12">
    <source>
        <dbReference type="ARBA" id="ARBA00023211"/>
    </source>
</evidence>
<comment type="catalytic activity">
    <reaction evidence="1 14 15">
        <text>(2R,3S)-3-isopropylmalate + NAD(+) = 4-methyl-2-oxopentanoate + CO2 + NADH</text>
        <dbReference type="Rhea" id="RHEA:32271"/>
        <dbReference type="ChEBI" id="CHEBI:16526"/>
        <dbReference type="ChEBI" id="CHEBI:17865"/>
        <dbReference type="ChEBI" id="CHEBI:35121"/>
        <dbReference type="ChEBI" id="CHEBI:57540"/>
        <dbReference type="ChEBI" id="CHEBI:57945"/>
        <dbReference type="EC" id="1.1.1.85"/>
    </reaction>
</comment>
<feature type="binding site" evidence="14">
    <location>
        <position position="134"/>
    </location>
    <ligand>
        <name>substrate</name>
    </ligand>
</feature>
<dbReference type="GO" id="GO:0009098">
    <property type="term" value="P:L-leucine biosynthetic process"/>
    <property type="evidence" value="ECO:0007669"/>
    <property type="project" value="UniProtKB-UniRule"/>
</dbReference>
<comment type="pathway">
    <text evidence="3 14 15">Amino-acid biosynthesis; L-leucine biosynthesis; L-leucine from 3-methyl-2-oxobutanoate: step 3/4.</text>
</comment>
<feature type="binding site" evidence="14">
    <location>
        <position position="245"/>
    </location>
    <ligand>
        <name>Mg(2+)</name>
        <dbReference type="ChEBI" id="CHEBI:18420"/>
    </ligand>
</feature>
<dbReference type="FunFam" id="3.40.718.10:FF:000006">
    <property type="entry name" value="3-isopropylmalate dehydrogenase"/>
    <property type="match status" value="1"/>
</dbReference>
<comment type="subunit">
    <text evidence="5 14 15">Homodimer.</text>
</comment>
<keyword evidence="9 14" id="KW-0460">Magnesium</keyword>
<feature type="binding site" evidence="14">
    <location>
        <position position="96"/>
    </location>
    <ligand>
        <name>substrate</name>
    </ligand>
</feature>